<dbReference type="Gene3D" id="3.20.20.100">
    <property type="entry name" value="NADP-dependent oxidoreductase domain"/>
    <property type="match status" value="1"/>
</dbReference>
<evidence type="ECO:0000259" key="2">
    <source>
        <dbReference type="Pfam" id="PF00248"/>
    </source>
</evidence>
<dbReference type="InterPro" id="IPR050523">
    <property type="entry name" value="AKR_Detox_Biosynth"/>
</dbReference>
<evidence type="ECO:0000256" key="1">
    <source>
        <dbReference type="ARBA" id="ARBA00023002"/>
    </source>
</evidence>
<dbReference type="GO" id="GO:0016491">
    <property type="term" value="F:oxidoreductase activity"/>
    <property type="evidence" value="ECO:0007669"/>
    <property type="project" value="UniProtKB-KW"/>
</dbReference>
<sequence>MIKGYADLKGTIEYFKNKQKSDNWVVKTDRLCYSKLGLGTYIGDFSEEHSKFFRESIAYALLNGINFIDTSINYRGMISERDIGFVLTKLIEGNILKRNQMIISSKAGIIPGDGEIMLRPINYMQEKLLNTKILDKEDVYMEDTLWLTMNPKYFEYAIDISRKHLNLETIDIYYMHELELSMKHYGEELFYKKLKDIVIAYENMVDEGKIREYGMATWDAFQLDPKDEKYISLEKVMEVVQSVRSNHHFKHLMVPISLKNRLCVENKNQKYKDDVLTIVECAKKYNIEIHISGSLGQGEAKDYLEVKEYIRYLVEKSGCNSYFIGTKNINHLKENIEITKELLD</sequence>
<dbReference type="Pfam" id="PF00248">
    <property type="entry name" value="Aldo_ket_red"/>
    <property type="match status" value="1"/>
</dbReference>
<gene>
    <name evidence="3" type="ORF">R28058_22141</name>
</gene>
<accession>A0A0C7G9C1</accession>
<reference evidence="4" key="1">
    <citation type="submission" date="2015-01" db="EMBL/GenBank/DDBJ databases">
        <authorList>
            <person name="Aslett M.A."/>
            <person name="De Silva N."/>
        </authorList>
    </citation>
    <scope>NUCLEOTIDE SEQUENCE [LARGE SCALE GENOMIC DNA]</scope>
    <source>
        <strain evidence="4">R28058</strain>
    </source>
</reference>
<feature type="domain" description="NADP-dependent oxidoreductase" evidence="2">
    <location>
        <begin position="36"/>
        <end position="224"/>
    </location>
</feature>
<name>A0A0C7G9C1_PARSO</name>
<dbReference type="EMBL" id="CEKZ01000003">
    <property type="protein sequence ID" value="CEQ04481.1"/>
    <property type="molecule type" value="Genomic_DNA"/>
</dbReference>
<dbReference type="InterPro" id="IPR023210">
    <property type="entry name" value="NADP_OxRdtase_dom"/>
</dbReference>
<dbReference type="OrthoDB" id="9804790at2"/>
<keyword evidence="1" id="KW-0560">Oxidoreductase</keyword>
<organism evidence="3 4">
    <name type="scientific">Paraclostridium sordellii</name>
    <name type="common">Clostridium sordellii</name>
    <dbReference type="NCBI Taxonomy" id="1505"/>
    <lineage>
        <taxon>Bacteria</taxon>
        <taxon>Bacillati</taxon>
        <taxon>Bacillota</taxon>
        <taxon>Clostridia</taxon>
        <taxon>Peptostreptococcales</taxon>
        <taxon>Peptostreptococcaceae</taxon>
        <taxon>Paraclostridium</taxon>
    </lineage>
</organism>
<dbReference type="RefSeq" id="WP_055342423.1">
    <property type="nucleotide sequence ID" value="NZ_CDNI01000003.1"/>
</dbReference>
<dbReference type="AlphaFoldDB" id="A0A0C7G9C1"/>
<evidence type="ECO:0000313" key="4">
    <source>
        <dbReference type="Proteomes" id="UP000049127"/>
    </source>
</evidence>
<dbReference type="CDD" id="cd19099">
    <property type="entry name" value="AKR_unchar"/>
    <property type="match status" value="1"/>
</dbReference>
<dbReference type="GO" id="GO:0005829">
    <property type="term" value="C:cytosol"/>
    <property type="evidence" value="ECO:0007669"/>
    <property type="project" value="TreeGrafter"/>
</dbReference>
<dbReference type="InterPro" id="IPR036812">
    <property type="entry name" value="NAD(P)_OxRdtase_dom_sf"/>
</dbReference>
<proteinExistence type="predicted"/>
<dbReference type="SUPFAM" id="SSF51430">
    <property type="entry name" value="NAD(P)-linked oxidoreductase"/>
    <property type="match status" value="1"/>
</dbReference>
<dbReference type="Proteomes" id="UP000049127">
    <property type="component" value="Unassembled WGS sequence"/>
</dbReference>
<dbReference type="PANTHER" id="PTHR43364:SF4">
    <property type="entry name" value="NAD(P)-LINKED OXIDOREDUCTASE SUPERFAMILY PROTEIN"/>
    <property type="match status" value="1"/>
</dbReference>
<protein>
    <submittedName>
        <fullName evidence="3">Predicted oxidoreductase</fullName>
    </submittedName>
</protein>
<dbReference type="PANTHER" id="PTHR43364">
    <property type="entry name" value="NADH-SPECIFIC METHYLGLYOXAL REDUCTASE-RELATED"/>
    <property type="match status" value="1"/>
</dbReference>
<evidence type="ECO:0000313" key="3">
    <source>
        <dbReference type="EMBL" id="CEQ04481.1"/>
    </source>
</evidence>